<sequence>LQLLAGEISKEHDHLLEERKLWESFKQEQASVAERLKLASINPVMERLQGRRAIEPLESSGQQPESLLILAAGGVLLFSYPFSDEWKQDDDLFGSFLSAFVTFSDEFFSQGLDRAKLRKEFVRSANICN</sequence>
<comment type="caution">
    <text evidence="1">The sequence shown here is derived from an EMBL/GenBank/DDBJ whole genome shotgun (WGS) entry which is preliminary data.</text>
</comment>
<reference evidence="1" key="1">
    <citation type="journal article" date="2014" name="Front. Microbiol.">
        <title>High frequency of phylogenetically diverse reductive dehalogenase-homologous genes in deep subseafloor sedimentary metagenomes.</title>
        <authorList>
            <person name="Kawai M."/>
            <person name="Futagami T."/>
            <person name="Toyoda A."/>
            <person name="Takaki Y."/>
            <person name="Nishi S."/>
            <person name="Hori S."/>
            <person name="Arai W."/>
            <person name="Tsubouchi T."/>
            <person name="Morono Y."/>
            <person name="Uchiyama I."/>
            <person name="Ito T."/>
            <person name="Fujiyama A."/>
            <person name="Inagaki F."/>
            <person name="Takami H."/>
        </authorList>
    </citation>
    <scope>NUCLEOTIDE SEQUENCE</scope>
    <source>
        <strain evidence="1">Expedition CK06-06</strain>
    </source>
</reference>
<organism evidence="1">
    <name type="scientific">marine sediment metagenome</name>
    <dbReference type="NCBI Taxonomy" id="412755"/>
    <lineage>
        <taxon>unclassified sequences</taxon>
        <taxon>metagenomes</taxon>
        <taxon>ecological metagenomes</taxon>
    </lineage>
</organism>
<gene>
    <name evidence="1" type="ORF">S01H4_28372</name>
</gene>
<name>X1BUC1_9ZZZZ</name>
<accession>X1BUC1</accession>
<proteinExistence type="predicted"/>
<feature type="non-terminal residue" evidence="1">
    <location>
        <position position="1"/>
    </location>
</feature>
<dbReference type="AlphaFoldDB" id="X1BUC1"/>
<dbReference type="EMBL" id="BART01014092">
    <property type="protein sequence ID" value="GAG84752.1"/>
    <property type="molecule type" value="Genomic_DNA"/>
</dbReference>
<evidence type="ECO:0000313" key="1">
    <source>
        <dbReference type="EMBL" id="GAG84752.1"/>
    </source>
</evidence>
<protein>
    <submittedName>
        <fullName evidence="1">Uncharacterized protein</fullName>
    </submittedName>
</protein>